<sequence length="249" mass="27050">MALVTTAIGPCSPIPTCSAHGTGTFTAWAEKVYSQTTKTGTVVVIHIINTVASTTRISTIAKNVPPGFVPPPTNFGGTRTATATYTRHGSKLTTGVTYPTPFLVLPDAYTIRGDYQLGSSGSGTRKCVRNAYQAYNIPTNWQPVWRSNDAKWNLSEFYDPADELGWSYSYLETSKFMFLNDMKQLIDIIPDDNPEMPHSVVKTCIPDLLPAPYAVTPNPNWKVVGSKSVSYEGTTPATAVAARDMEAVD</sequence>
<keyword evidence="2" id="KW-1185">Reference proteome</keyword>
<protein>
    <submittedName>
        <fullName evidence="1">Uncharacterized protein</fullName>
    </submittedName>
</protein>
<organism evidence="1 2">
    <name type="scientific">Podospora aff. communis PSN243</name>
    <dbReference type="NCBI Taxonomy" id="3040156"/>
    <lineage>
        <taxon>Eukaryota</taxon>
        <taxon>Fungi</taxon>
        <taxon>Dikarya</taxon>
        <taxon>Ascomycota</taxon>
        <taxon>Pezizomycotina</taxon>
        <taxon>Sordariomycetes</taxon>
        <taxon>Sordariomycetidae</taxon>
        <taxon>Sordariales</taxon>
        <taxon>Podosporaceae</taxon>
        <taxon>Podospora</taxon>
    </lineage>
</organism>
<proteinExistence type="predicted"/>
<dbReference type="AlphaFoldDB" id="A0AAV9GAP3"/>
<evidence type="ECO:0000313" key="1">
    <source>
        <dbReference type="EMBL" id="KAK4445480.1"/>
    </source>
</evidence>
<dbReference type="Proteomes" id="UP001321760">
    <property type="component" value="Unassembled WGS sequence"/>
</dbReference>
<reference evidence="1" key="1">
    <citation type="journal article" date="2023" name="Mol. Phylogenet. Evol.">
        <title>Genome-scale phylogeny and comparative genomics of the fungal order Sordariales.</title>
        <authorList>
            <person name="Hensen N."/>
            <person name="Bonometti L."/>
            <person name="Westerberg I."/>
            <person name="Brannstrom I.O."/>
            <person name="Guillou S."/>
            <person name="Cros-Aarteil S."/>
            <person name="Calhoun S."/>
            <person name="Haridas S."/>
            <person name="Kuo A."/>
            <person name="Mondo S."/>
            <person name="Pangilinan J."/>
            <person name="Riley R."/>
            <person name="LaButti K."/>
            <person name="Andreopoulos B."/>
            <person name="Lipzen A."/>
            <person name="Chen C."/>
            <person name="Yan M."/>
            <person name="Daum C."/>
            <person name="Ng V."/>
            <person name="Clum A."/>
            <person name="Steindorff A."/>
            <person name="Ohm R.A."/>
            <person name="Martin F."/>
            <person name="Silar P."/>
            <person name="Natvig D.O."/>
            <person name="Lalanne C."/>
            <person name="Gautier V."/>
            <person name="Ament-Velasquez S.L."/>
            <person name="Kruys A."/>
            <person name="Hutchinson M.I."/>
            <person name="Powell A.J."/>
            <person name="Barry K."/>
            <person name="Miller A.N."/>
            <person name="Grigoriev I.V."/>
            <person name="Debuchy R."/>
            <person name="Gladieux P."/>
            <person name="Hiltunen Thoren M."/>
            <person name="Johannesson H."/>
        </authorList>
    </citation>
    <scope>NUCLEOTIDE SEQUENCE</scope>
    <source>
        <strain evidence="1">PSN243</strain>
    </source>
</reference>
<name>A0AAV9GAP3_9PEZI</name>
<evidence type="ECO:0000313" key="2">
    <source>
        <dbReference type="Proteomes" id="UP001321760"/>
    </source>
</evidence>
<comment type="caution">
    <text evidence="1">The sequence shown here is derived from an EMBL/GenBank/DDBJ whole genome shotgun (WGS) entry which is preliminary data.</text>
</comment>
<dbReference type="EMBL" id="MU865965">
    <property type="protein sequence ID" value="KAK4445480.1"/>
    <property type="molecule type" value="Genomic_DNA"/>
</dbReference>
<gene>
    <name evidence="1" type="ORF">QBC34DRAFT_441697</name>
</gene>
<reference evidence="1" key="2">
    <citation type="submission" date="2023-05" db="EMBL/GenBank/DDBJ databases">
        <authorList>
            <consortium name="Lawrence Berkeley National Laboratory"/>
            <person name="Steindorff A."/>
            <person name="Hensen N."/>
            <person name="Bonometti L."/>
            <person name="Westerberg I."/>
            <person name="Brannstrom I.O."/>
            <person name="Guillou S."/>
            <person name="Cros-Aarteil S."/>
            <person name="Calhoun S."/>
            <person name="Haridas S."/>
            <person name="Kuo A."/>
            <person name="Mondo S."/>
            <person name="Pangilinan J."/>
            <person name="Riley R."/>
            <person name="Labutti K."/>
            <person name="Andreopoulos B."/>
            <person name="Lipzen A."/>
            <person name="Chen C."/>
            <person name="Yanf M."/>
            <person name="Daum C."/>
            <person name="Ng V."/>
            <person name="Clum A."/>
            <person name="Ohm R."/>
            <person name="Martin F."/>
            <person name="Silar P."/>
            <person name="Natvig D."/>
            <person name="Lalanne C."/>
            <person name="Gautier V."/>
            <person name="Ament-Velasquez S.L."/>
            <person name="Kruys A."/>
            <person name="Hutchinson M.I."/>
            <person name="Powell A.J."/>
            <person name="Barry K."/>
            <person name="Miller A.N."/>
            <person name="Grigoriev I.V."/>
            <person name="Debuchy R."/>
            <person name="Gladieux P."/>
            <person name="Thoren M.H."/>
            <person name="Johannesson H."/>
        </authorList>
    </citation>
    <scope>NUCLEOTIDE SEQUENCE</scope>
    <source>
        <strain evidence="1">PSN243</strain>
    </source>
</reference>
<accession>A0AAV9GAP3</accession>